<dbReference type="PANTHER" id="PTHR30204:SF98">
    <property type="entry name" value="HTH-TYPE TRANSCRIPTIONAL REGULATOR ADHR"/>
    <property type="match status" value="1"/>
</dbReference>
<keyword evidence="1" id="KW-0238">DNA-binding</keyword>
<gene>
    <name evidence="3" type="ORF">C1I98_05330</name>
</gene>
<dbReference type="InterPro" id="IPR000551">
    <property type="entry name" value="MerR-type_HTH_dom"/>
</dbReference>
<accession>A0A2W2GZY3</accession>
<dbReference type="Gene3D" id="1.10.1660.10">
    <property type="match status" value="1"/>
</dbReference>
<dbReference type="PRINTS" id="PR00040">
    <property type="entry name" value="HTHMERR"/>
</dbReference>
<sequence>METGLGIQGAAARSGLSAHTLRYYERIGLIHEVHRDVTGHRVYSEADLGWLEFLTKLRQTGMPIADMCRYAELMREGPSTVRARRLMLEAHRERVLACISQLNDDLKTVEAKITMYLEME</sequence>
<dbReference type="AlphaFoldDB" id="A0A2W2GZY3"/>
<evidence type="ECO:0000259" key="2">
    <source>
        <dbReference type="PROSITE" id="PS50937"/>
    </source>
</evidence>
<dbReference type="PANTHER" id="PTHR30204">
    <property type="entry name" value="REDOX-CYCLING DRUG-SENSING TRANSCRIPTIONAL ACTIVATOR SOXR"/>
    <property type="match status" value="1"/>
</dbReference>
<dbReference type="CDD" id="cd01109">
    <property type="entry name" value="HTH_YyaN"/>
    <property type="match status" value="1"/>
</dbReference>
<protein>
    <submittedName>
        <fullName evidence="3">MerR family transcriptional regulator</fullName>
    </submittedName>
</protein>
<comment type="caution">
    <text evidence="3">The sequence shown here is derived from an EMBL/GenBank/DDBJ whole genome shotgun (WGS) entry which is preliminary data.</text>
</comment>
<keyword evidence="4" id="KW-1185">Reference proteome</keyword>
<proteinExistence type="predicted"/>
<name>A0A2W2GZY3_9ACTN</name>
<evidence type="ECO:0000313" key="3">
    <source>
        <dbReference type="EMBL" id="PZG53911.1"/>
    </source>
</evidence>
<dbReference type="InterPro" id="IPR047057">
    <property type="entry name" value="MerR_fam"/>
</dbReference>
<dbReference type="Proteomes" id="UP000248544">
    <property type="component" value="Unassembled WGS sequence"/>
</dbReference>
<feature type="domain" description="HTH merR-type" evidence="2">
    <location>
        <begin position="4"/>
        <end position="73"/>
    </location>
</feature>
<dbReference type="Pfam" id="PF13411">
    <property type="entry name" value="MerR_1"/>
    <property type="match status" value="1"/>
</dbReference>
<dbReference type="GO" id="GO:0003677">
    <property type="term" value="F:DNA binding"/>
    <property type="evidence" value="ECO:0007669"/>
    <property type="project" value="UniProtKB-KW"/>
</dbReference>
<dbReference type="SMART" id="SM00422">
    <property type="entry name" value="HTH_MERR"/>
    <property type="match status" value="1"/>
</dbReference>
<dbReference type="SUPFAM" id="SSF46955">
    <property type="entry name" value="Putative DNA-binding domain"/>
    <property type="match status" value="1"/>
</dbReference>
<dbReference type="RefSeq" id="WP_111165947.1">
    <property type="nucleotide sequence ID" value="NZ_POUA01000024.1"/>
</dbReference>
<reference evidence="3 4" key="1">
    <citation type="submission" date="2018-01" db="EMBL/GenBank/DDBJ databases">
        <title>Draft genome sequence of Sphaerisporangium sp. 7K107.</title>
        <authorList>
            <person name="Sahin N."/>
            <person name="Saygin H."/>
            <person name="Ay H."/>
        </authorList>
    </citation>
    <scope>NUCLEOTIDE SEQUENCE [LARGE SCALE GENOMIC DNA]</scope>
    <source>
        <strain evidence="3 4">7K107</strain>
    </source>
</reference>
<evidence type="ECO:0000313" key="4">
    <source>
        <dbReference type="Proteomes" id="UP000248544"/>
    </source>
</evidence>
<organism evidence="3 4">
    <name type="scientific">Spongiactinospora gelatinilytica</name>
    <dbReference type="NCBI Taxonomy" id="2666298"/>
    <lineage>
        <taxon>Bacteria</taxon>
        <taxon>Bacillati</taxon>
        <taxon>Actinomycetota</taxon>
        <taxon>Actinomycetes</taxon>
        <taxon>Streptosporangiales</taxon>
        <taxon>Streptosporangiaceae</taxon>
        <taxon>Spongiactinospora</taxon>
    </lineage>
</organism>
<dbReference type="PROSITE" id="PS50937">
    <property type="entry name" value="HTH_MERR_2"/>
    <property type="match status" value="1"/>
</dbReference>
<dbReference type="InterPro" id="IPR009061">
    <property type="entry name" value="DNA-bd_dom_put_sf"/>
</dbReference>
<dbReference type="GO" id="GO:0003700">
    <property type="term" value="F:DNA-binding transcription factor activity"/>
    <property type="evidence" value="ECO:0007669"/>
    <property type="project" value="InterPro"/>
</dbReference>
<dbReference type="EMBL" id="POUA01000024">
    <property type="protein sequence ID" value="PZG53911.1"/>
    <property type="molecule type" value="Genomic_DNA"/>
</dbReference>
<evidence type="ECO:0000256" key="1">
    <source>
        <dbReference type="ARBA" id="ARBA00023125"/>
    </source>
</evidence>